<keyword evidence="8" id="KW-1185">Reference proteome</keyword>
<comment type="subcellular location">
    <subcellularLocation>
        <location evidence="1">Membrane</location>
        <topology evidence="1">Multi-pass membrane protein</topology>
    </subcellularLocation>
</comment>
<feature type="transmembrane region" description="Helical" evidence="6">
    <location>
        <begin position="565"/>
        <end position="583"/>
    </location>
</feature>
<reference evidence="7 8" key="1">
    <citation type="submission" date="2015-01" db="EMBL/GenBank/DDBJ databases">
        <title>The Genome Sequence of Cryptococcus gattii Ram5.</title>
        <authorList>
            <consortium name="The Broad Institute Genomics Platform"/>
            <person name="Cuomo C."/>
            <person name="Litvintseva A."/>
            <person name="Chen Y."/>
            <person name="Heitman J."/>
            <person name="Sun S."/>
            <person name="Springer D."/>
            <person name="Dromer F."/>
            <person name="Young S."/>
            <person name="Zeng Q."/>
            <person name="Gargeya S."/>
            <person name="Abouelleil A."/>
            <person name="Alvarado L."/>
            <person name="Chapman S.B."/>
            <person name="Gainer-Dewar J."/>
            <person name="Goldberg J."/>
            <person name="Griggs A."/>
            <person name="Gujja S."/>
            <person name="Hansen M."/>
            <person name="Howarth C."/>
            <person name="Imamovic A."/>
            <person name="Larimer J."/>
            <person name="Murphy C."/>
            <person name="Naylor J."/>
            <person name="Pearson M."/>
            <person name="Priest M."/>
            <person name="Roberts A."/>
            <person name="Saif S."/>
            <person name="Shea T."/>
            <person name="Sykes S."/>
            <person name="Wortman J."/>
            <person name="Nusbaum C."/>
            <person name="Birren B."/>
        </authorList>
    </citation>
    <scope>NUCLEOTIDE SEQUENCE [LARGE SCALE GENOMIC DNA]</scope>
    <source>
        <strain evidence="7 8">Ram5</strain>
    </source>
</reference>
<name>A0A0D0SXG7_9TREE</name>
<evidence type="ECO:0000313" key="8">
    <source>
        <dbReference type="Proteomes" id="UP000053392"/>
    </source>
</evidence>
<feature type="region of interest" description="Disordered" evidence="5">
    <location>
        <begin position="1"/>
        <end position="96"/>
    </location>
</feature>
<feature type="transmembrane region" description="Helical" evidence="6">
    <location>
        <begin position="467"/>
        <end position="486"/>
    </location>
</feature>
<organism evidence="7 8">
    <name type="scientific">Cryptococcus deuterogattii Ram5</name>
    <dbReference type="NCBI Taxonomy" id="1296110"/>
    <lineage>
        <taxon>Eukaryota</taxon>
        <taxon>Fungi</taxon>
        <taxon>Dikarya</taxon>
        <taxon>Basidiomycota</taxon>
        <taxon>Agaricomycotina</taxon>
        <taxon>Tremellomycetes</taxon>
        <taxon>Tremellales</taxon>
        <taxon>Cryptococcaceae</taxon>
        <taxon>Cryptococcus</taxon>
        <taxon>Cryptococcus gattii species complex</taxon>
    </lineage>
</organism>
<evidence type="ECO:0000256" key="6">
    <source>
        <dbReference type="SAM" id="Phobius"/>
    </source>
</evidence>
<feature type="transmembrane region" description="Helical" evidence="6">
    <location>
        <begin position="313"/>
        <end position="333"/>
    </location>
</feature>
<feature type="compositionally biased region" description="Polar residues" evidence="5">
    <location>
        <begin position="80"/>
        <end position="96"/>
    </location>
</feature>
<feature type="transmembrane region" description="Helical" evidence="6">
    <location>
        <begin position="287"/>
        <end position="307"/>
    </location>
</feature>
<feature type="transmembrane region" description="Helical" evidence="6">
    <location>
        <begin position="389"/>
        <end position="415"/>
    </location>
</feature>
<dbReference type="HOGENOM" id="CLU_008455_0_4_1"/>
<accession>A0A0D0SXG7</accession>
<dbReference type="Gene3D" id="1.20.1250.20">
    <property type="entry name" value="MFS general substrate transporter like domains"/>
    <property type="match status" value="1"/>
</dbReference>
<feature type="transmembrane region" description="Helical" evidence="6">
    <location>
        <begin position="492"/>
        <end position="520"/>
    </location>
</feature>
<keyword evidence="4 6" id="KW-0472">Membrane</keyword>
<dbReference type="AlphaFoldDB" id="A0A0D0SXG7"/>
<dbReference type="PANTHER" id="PTHR23502:SF134">
    <property type="entry name" value="MAJOR FACILITATOR SUPERFAMILY (MFS) PROFILE DOMAIN-CONTAINING PROTEIN-RELATED"/>
    <property type="match status" value="1"/>
</dbReference>
<sequence>MSQKTSSSLTIHSLEGSTAANTPMELADPLKIGSKITPDLEKEQPSPAPRPSSPSTPQSTASNRLVPLYRPSTHRRSRAHSNSLSRRTSGQTTELQNELRRHVSLHGVATNCGSEGVMEASKRLDMGGEKGHEEVVIIDWLLNDPNNPVNYSSPRKYVILTAANIASFIAASNLASCAVLGTWGVPYFEVSREVWVLSITLPMIALAIAPLILAPLSESLGRNMVYQVTSVITAVLFVPQIWNNKNVGGFLVSRFFQGIGMSVSNSMVGGTVADLFSPADRGFPMSLFTLSIFCGQGLGVCFIGWSGQGLSLQWAYGVQAIIATASIIFNIFFMRETRADVLLSWRAKKMTKETGIKHVAAADLEKTDMLTLIKVSLVRPLQYLVTEPIVSALSAWIGFAWACIFLSQSSILLVFESYGFNAAQAGSFQTTMAIGAVLGFISQYHQEHLYSRACAKHNGKAPPEARLYWAAYGGLLFPFALYVYAWTGQAGVVHWAVPGVALVFMNWGVFAMYSGVFTYLADAYEIYSSSAQAAQSFCRNIASGIFPLFAHQLYVNLGYPEASTLVASIALVLSAAPILLVFYGKKLRERSKVTSQLLKGE</sequence>
<feature type="transmembrane region" description="Helical" evidence="6">
    <location>
        <begin position="225"/>
        <end position="242"/>
    </location>
</feature>
<keyword evidence="2 6" id="KW-0812">Transmembrane</keyword>
<keyword evidence="3 6" id="KW-1133">Transmembrane helix</keyword>
<dbReference type="OrthoDB" id="5376138at2759"/>
<dbReference type="GO" id="GO:0022857">
    <property type="term" value="F:transmembrane transporter activity"/>
    <property type="evidence" value="ECO:0007669"/>
    <property type="project" value="InterPro"/>
</dbReference>
<dbReference type="Pfam" id="PF07690">
    <property type="entry name" value="MFS_1"/>
    <property type="match status" value="1"/>
</dbReference>
<evidence type="ECO:0000313" key="7">
    <source>
        <dbReference type="EMBL" id="KIR37872.1"/>
    </source>
</evidence>
<dbReference type="PANTHER" id="PTHR23502">
    <property type="entry name" value="MAJOR FACILITATOR SUPERFAMILY"/>
    <property type="match status" value="1"/>
</dbReference>
<feature type="compositionally biased region" description="Polar residues" evidence="5">
    <location>
        <begin position="1"/>
        <end position="21"/>
    </location>
</feature>
<dbReference type="Proteomes" id="UP000053392">
    <property type="component" value="Unassembled WGS sequence"/>
</dbReference>
<evidence type="ECO:0000256" key="3">
    <source>
        <dbReference type="ARBA" id="ARBA00022989"/>
    </source>
</evidence>
<dbReference type="InterPro" id="IPR036259">
    <property type="entry name" value="MFS_trans_sf"/>
</dbReference>
<protein>
    <submittedName>
        <fullName evidence="7">MFS transporter</fullName>
    </submittedName>
</protein>
<dbReference type="EMBL" id="KN847913">
    <property type="protein sequence ID" value="KIR37872.1"/>
    <property type="molecule type" value="Genomic_DNA"/>
</dbReference>
<evidence type="ECO:0000256" key="5">
    <source>
        <dbReference type="SAM" id="MobiDB-lite"/>
    </source>
</evidence>
<evidence type="ECO:0000256" key="4">
    <source>
        <dbReference type="ARBA" id="ARBA00023136"/>
    </source>
</evidence>
<evidence type="ECO:0000256" key="1">
    <source>
        <dbReference type="ARBA" id="ARBA00004141"/>
    </source>
</evidence>
<dbReference type="InterPro" id="IPR011701">
    <property type="entry name" value="MFS"/>
</dbReference>
<dbReference type="GO" id="GO:0005886">
    <property type="term" value="C:plasma membrane"/>
    <property type="evidence" value="ECO:0007669"/>
    <property type="project" value="TreeGrafter"/>
</dbReference>
<dbReference type="SUPFAM" id="SSF103473">
    <property type="entry name" value="MFS general substrate transporter"/>
    <property type="match status" value="1"/>
</dbReference>
<proteinExistence type="predicted"/>
<feature type="transmembrane region" description="Helical" evidence="6">
    <location>
        <begin position="157"/>
        <end position="183"/>
    </location>
</feature>
<feature type="transmembrane region" description="Helical" evidence="6">
    <location>
        <begin position="195"/>
        <end position="213"/>
    </location>
</feature>
<feature type="transmembrane region" description="Helical" evidence="6">
    <location>
        <begin position="427"/>
        <end position="446"/>
    </location>
</feature>
<gene>
    <name evidence="7" type="ORF">I313_06242</name>
</gene>
<evidence type="ECO:0000256" key="2">
    <source>
        <dbReference type="ARBA" id="ARBA00022692"/>
    </source>
</evidence>